<name>Q4SK95_TETNG</name>
<protein>
    <submittedName>
        <fullName evidence="1">(spotted green pufferfish) hypothetical protein</fullName>
    </submittedName>
</protein>
<dbReference type="AlphaFoldDB" id="Q4SK95"/>
<accession>Q4SK95</accession>
<comment type="caution">
    <text evidence="1">The sequence shown here is derived from an EMBL/GenBank/DDBJ whole genome shotgun (WGS) entry which is preliminary data.</text>
</comment>
<reference evidence="1" key="2">
    <citation type="submission" date="2004-02" db="EMBL/GenBank/DDBJ databases">
        <authorList>
            <consortium name="Genoscope"/>
            <consortium name="Whitehead Institute Centre for Genome Research"/>
        </authorList>
    </citation>
    <scope>NUCLEOTIDE SEQUENCE</scope>
</reference>
<dbReference type="KEGG" id="tng:GSTEN00016824G001"/>
<dbReference type="EMBL" id="CAAE01014566">
    <property type="protein sequence ID" value="CAF98937.1"/>
    <property type="molecule type" value="Genomic_DNA"/>
</dbReference>
<evidence type="ECO:0000313" key="1">
    <source>
        <dbReference type="EMBL" id="CAF98937.1"/>
    </source>
</evidence>
<proteinExistence type="predicted"/>
<gene>
    <name evidence="1" type="ORF">GSTENG00016824001</name>
</gene>
<reference evidence="1" key="1">
    <citation type="journal article" date="2004" name="Nature">
        <title>Genome duplication in the teleost fish Tetraodon nigroviridis reveals the early vertebrate proto-karyotype.</title>
        <authorList>
            <person name="Jaillon O."/>
            <person name="Aury J.-M."/>
            <person name="Brunet F."/>
            <person name="Petit J.-L."/>
            <person name="Stange-Thomann N."/>
            <person name="Mauceli E."/>
            <person name="Bouneau L."/>
            <person name="Fischer C."/>
            <person name="Ozouf-Costaz C."/>
            <person name="Bernot A."/>
            <person name="Nicaud S."/>
            <person name="Jaffe D."/>
            <person name="Fisher S."/>
            <person name="Lutfalla G."/>
            <person name="Dossat C."/>
            <person name="Segurens B."/>
            <person name="Dasilva C."/>
            <person name="Salanoubat M."/>
            <person name="Levy M."/>
            <person name="Boudet N."/>
            <person name="Castellano S."/>
            <person name="Anthouard V."/>
            <person name="Jubin C."/>
            <person name="Castelli V."/>
            <person name="Katinka M."/>
            <person name="Vacherie B."/>
            <person name="Biemont C."/>
            <person name="Skalli Z."/>
            <person name="Cattolico L."/>
            <person name="Poulain J."/>
            <person name="De Berardinis V."/>
            <person name="Cruaud C."/>
            <person name="Duprat S."/>
            <person name="Brottier P."/>
            <person name="Coutanceau J.-P."/>
            <person name="Gouzy J."/>
            <person name="Parra G."/>
            <person name="Lardier G."/>
            <person name="Chapple C."/>
            <person name="McKernan K.J."/>
            <person name="McEwan P."/>
            <person name="Bosak S."/>
            <person name="Kellis M."/>
            <person name="Volff J.-N."/>
            <person name="Guigo R."/>
            <person name="Zody M.C."/>
            <person name="Mesirov J."/>
            <person name="Lindblad-Toh K."/>
            <person name="Birren B."/>
            <person name="Nusbaum C."/>
            <person name="Kahn D."/>
            <person name="Robinson-Rechavi M."/>
            <person name="Laudet V."/>
            <person name="Schachter V."/>
            <person name="Quetier F."/>
            <person name="Saurin W."/>
            <person name="Scarpelli C."/>
            <person name="Wincker P."/>
            <person name="Lander E.S."/>
            <person name="Weissenbach J."/>
            <person name="Roest Crollius H."/>
        </authorList>
    </citation>
    <scope>NUCLEOTIDE SEQUENCE [LARGE SCALE GENOMIC DNA]</scope>
</reference>
<sequence>MPMHSSEVFMLQNRLSSMLTPRKRKSATLSTQVPPMVSGSLVLPGDEPHHCSVVCKLHDGVVLVDRGAVVRVETVEQWAEHTALGGASSDAHGWRCVLAHPHCLSAVREEAVDPHAGCRRQSQVP</sequence>
<organism evidence="1">
    <name type="scientific">Tetraodon nigroviridis</name>
    <name type="common">Spotted green pufferfish</name>
    <name type="synonym">Chelonodon nigroviridis</name>
    <dbReference type="NCBI Taxonomy" id="99883"/>
    <lineage>
        <taxon>Eukaryota</taxon>
        <taxon>Metazoa</taxon>
        <taxon>Chordata</taxon>
        <taxon>Craniata</taxon>
        <taxon>Vertebrata</taxon>
        <taxon>Euteleostomi</taxon>
        <taxon>Actinopterygii</taxon>
        <taxon>Neopterygii</taxon>
        <taxon>Teleostei</taxon>
        <taxon>Neoteleostei</taxon>
        <taxon>Acanthomorphata</taxon>
        <taxon>Eupercaria</taxon>
        <taxon>Tetraodontiformes</taxon>
        <taxon>Tetradontoidea</taxon>
        <taxon>Tetraodontidae</taxon>
        <taxon>Tetraodon</taxon>
    </lineage>
</organism>